<feature type="signal peptide" evidence="7">
    <location>
        <begin position="1"/>
        <end position="24"/>
    </location>
</feature>
<evidence type="ECO:0000256" key="5">
    <source>
        <dbReference type="ARBA" id="ARBA00023288"/>
    </source>
</evidence>
<dbReference type="Pfam" id="PF01547">
    <property type="entry name" value="SBP_bac_1"/>
    <property type="match status" value="1"/>
</dbReference>
<sequence length="520" mass="58078">MSGKQKGMLALLAAALLLTSTACGKSGPNASDSNDKGGSSPATPAQPVSLKIMGNYDQANLSETDKKMVELLEKKTNTKVTFEIPPLTGYNERLQLMLASGDYPDLVFFPSTNDPSFLNAMKDGILLPVNDYIKNAKNLQKHTYDTSWDALKVKQDDKMYGIPRTSVTRNDQFWVRKDWLNNVGITLPDNAEMTIDQFTDMLRKFTKEDPDKNGKNDTFGLAANVNGRKVLDPVLTGPFGLTGWQKTAGGKYDYIDPKYDPSSDAYKKALAFTNDLYKEGLLDPDAATNDATKARERFWKGITGVFPGFAGHYTWHTDEMRKLNPNVELTYVFVKDEKGQVKGGGYASGLWGFWALTKSAKNPQQAVDFLDAYLSDELWPTVSEGFEGSDYKVENGQKVAIPNPPTSFVRKNTMRRANDTDFFIAVGTDQKIRDMIMPWLKKSVDTVVRGKDLDFTPDAAKKPELMDYQKAWDQTVMKIILGQTPVAKFDDLLSGWYKAGGEDYVKQMNDFIKKIESAKK</sequence>
<evidence type="ECO:0000256" key="3">
    <source>
        <dbReference type="ARBA" id="ARBA00023136"/>
    </source>
</evidence>
<dbReference type="InterPro" id="IPR050490">
    <property type="entry name" value="Bact_solute-bd_prot1"/>
</dbReference>
<evidence type="ECO:0000313" key="9">
    <source>
        <dbReference type="Proteomes" id="UP001589619"/>
    </source>
</evidence>
<gene>
    <name evidence="8" type="ORF">ACFFNY_15105</name>
</gene>
<keyword evidence="4" id="KW-0564">Palmitate</keyword>
<evidence type="ECO:0000256" key="7">
    <source>
        <dbReference type="SAM" id="SignalP"/>
    </source>
</evidence>
<evidence type="ECO:0000256" key="1">
    <source>
        <dbReference type="ARBA" id="ARBA00022475"/>
    </source>
</evidence>
<accession>A0ABV5VXE5</accession>
<dbReference type="EMBL" id="JBHMAG010000012">
    <property type="protein sequence ID" value="MFB9752891.1"/>
    <property type="molecule type" value="Genomic_DNA"/>
</dbReference>
<organism evidence="8 9">
    <name type="scientific">Paenibacillus hodogayensis</name>
    <dbReference type="NCBI Taxonomy" id="279208"/>
    <lineage>
        <taxon>Bacteria</taxon>
        <taxon>Bacillati</taxon>
        <taxon>Bacillota</taxon>
        <taxon>Bacilli</taxon>
        <taxon>Bacillales</taxon>
        <taxon>Paenibacillaceae</taxon>
        <taxon>Paenibacillus</taxon>
    </lineage>
</organism>
<keyword evidence="5" id="KW-0449">Lipoprotein</keyword>
<name>A0ABV5VXE5_9BACL</name>
<dbReference type="SUPFAM" id="SSF53850">
    <property type="entry name" value="Periplasmic binding protein-like II"/>
    <property type="match status" value="1"/>
</dbReference>
<keyword evidence="2 7" id="KW-0732">Signal</keyword>
<proteinExistence type="predicted"/>
<dbReference type="Gene3D" id="3.40.190.10">
    <property type="entry name" value="Periplasmic binding protein-like II"/>
    <property type="match status" value="2"/>
</dbReference>
<evidence type="ECO:0000256" key="6">
    <source>
        <dbReference type="SAM" id="MobiDB-lite"/>
    </source>
</evidence>
<evidence type="ECO:0000313" key="8">
    <source>
        <dbReference type="EMBL" id="MFB9752891.1"/>
    </source>
</evidence>
<dbReference type="PANTHER" id="PTHR43649">
    <property type="entry name" value="ARABINOSE-BINDING PROTEIN-RELATED"/>
    <property type="match status" value="1"/>
</dbReference>
<comment type="caution">
    <text evidence="8">The sequence shown here is derived from an EMBL/GenBank/DDBJ whole genome shotgun (WGS) entry which is preliminary data.</text>
</comment>
<keyword evidence="1" id="KW-1003">Cell membrane</keyword>
<keyword evidence="3" id="KW-0472">Membrane</keyword>
<dbReference type="PROSITE" id="PS51257">
    <property type="entry name" value="PROKAR_LIPOPROTEIN"/>
    <property type="match status" value="1"/>
</dbReference>
<protein>
    <submittedName>
        <fullName evidence="8">Extracellular solute-binding protein</fullName>
    </submittedName>
</protein>
<dbReference type="PANTHER" id="PTHR43649:SF33">
    <property type="entry name" value="POLYGALACTURONAN_RHAMNOGALACTURONAN-BINDING PROTEIN YTCQ"/>
    <property type="match status" value="1"/>
</dbReference>
<feature type="compositionally biased region" description="Polar residues" evidence="6">
    <location>
        <begin position="26"/>
        <end position="43"/>
    </location>
</feature>
<reference evidence="8 9" key="1">
    <citation type="submission" date="2024-09" db="EMBL/GenBank/DDBJ databases">
        <authorList>
            <person name="Sun Q."/>
            <person name="Mori K."/>
        </authorList>
    </citation>
    <scope>NUCLEOTIDE SEQUENCE [LARGE SCALE GENOMIC DNA]</scope>
    <source>
        <strain evidence="8 9">JCM 12520</strain>
    </source>
</reference>
<dbReference type="RefSeq" id="WP_344902965.1">
    <property type="nucleotide sequence ID" value="NZ_BAAAYO010000001.1"/>
</dbReference>
<feature type="chain" id="PRO_5046830224" evidence="7">
    <location>
        <begin position="25"/>
        <end position="520"/>
    </location>
</feature>
<dbReference type="Proteomes" id="UP001589619">
    <property type="component" value="Unassembled WGS sequence"/>
</dbReference>
<keyword evidence="9" id="KW-1185">Reference proteome</keyword>
<dbReference type="InterPro" id="IPR006059">
    <property type="entry name" value="SBP"/>
</dbReference>
<feature type="region of interest" description="Disordered" evidence="6">
    <location>
        <begin position="26"/>
        <end position="47"/>
    </location>
</feature>
<evidence type="ECO:0000256" key="2">
    <source>
        <dbReference type="ARBA" id="ARBA00022729"/>
    </source>
</evidence>
<evidence type="ECO:0000256" key="4">
    <source>
        <dbReference type="ARBA" id="ARBA00023139"/>
    </source>
</evidence>